<dbReference type="AlphaFoldDB" id="A0A348FXI3"/>
<dbReference type="Proteomes" id="UP000266934">
    <property type="component" value="Chromosome"/>
</dbReference>
<dbReference type="KEGG" id="blag:BLTE_07010"/>
<sequence>MYFRLPEPGKNKKGANVADEASTAATPRPEVSRNGVEMIGDLRTDAQHEVLAQAGIFFFSLMGIFNFYNCNLSSAAI</sequence>
<dbReference type="EMBL" id="AP018907">
    <property type="protein sequence ID" value="BBF92016.1"/>
    <property type="molecule type" value="Genomic_DNA"/>
</dbReference>
<keyword evidence="4" id="KW-1185">Reference proteome</keyword>
<keyword evidence="2" id="KW-0472">Membrane</keyword>
<keyword evidence="2" id="KW-0812">Transmembrane</keyword>
<feature type="transmembrane region" description="Helical" evidence="2">
    <location>
        <begin position="50"/>
        <end position="68"/>
    </location>
</feature>
<organism evidence="3 4">
    <name type="scientific">Blastochloris tepida</name>
    <dbReference type="NCBI Taxonomy" id="2233851"/>
    <lineage>
        <taxon>Bacteria</taxon>
        <taxon>Pseudomonadati</taxon>
        <taxon>Pseudomonadota</taxon>
        <taxon>Alphaproteobacteria</taxon>
        <taxon>Hyphomicrobiales</taxon>
        <taxon>Blastochloridaceae</taxon>
        <taxon>Blastochloris</taxon>
    </lineage>
</organism>
<evidence type="ECO:0000313" key="3">
    <source>
        <dbReference type="EMBL" id="BBF92016.1"/>
    </source>
</evidence>
<accession>A0A348FXI3</accession>
<gene>
    <name evidence="3" type="ORF">BLTE_07010</name>
</gene>
<evidence type="ECO:0000256" key="2">
    <source>
        <dbReference type="SAM" id="Phobius"/>
    </source>
</evidence>
<reference evidence="3 4" key="1">
    <citation type="submission" date="2018-08" db="EMBL/GenBank/DDBJ databases">
        <title>Complete genome sequencing of Blastochloris tepida GI.</title>
        <authorList>
            <person name="Tsukatani Y."/>
            <person name="Mori H."/>
        </authorList>
    </citation>
    <scope>NUCLEOTIDE SEQUENCE [LARGE SCALE GENOMIC DNA]</scope>
    <source>
        <strain evidence="3 4">GI</strain>
    </source>
</reference>
<feature type="region of interest" description="Disordered" evidence="1">
    <location>
        <begin position="1"/>
        <end position="32"/>
    </location>
</feature>
<evidence type="ECO:0000313" key="4">
    <source>
        <dbReference type="Proteomes" id="UP000266934"/>
    </source>
</evidence>
<protein>
    <submittedName>
        <fullName evidence="3">Uncharacterized protein</fullName>
    </submittedName>
</protein>
<keyword evidence="2" id="KW-1133">Transmembrane helix</keyword>
<proteinExistence type="predicted"/>
<evidence type="ECO:0000256" key="1">
    <source>
        <dbReference type="SAM" id="MobiDB-lite"/>
    </source>
</evidence>
<name>A0A348FXI3_9HYPH</name>